<evidence type="ECO:0000313" key="2">
    <source>
        <dbReference type="EMBL" id="MCB6828357.1"/>
    </source>
</evidence>
<evidence type="ECO:0000259" key="1">
    <source>
        <dbReference type="Pfam" id="PF06381"/>
    </source>
</evidence>
<accession>A0AAW4U4Z5</accession>
<comment type="caution">
    <text evidence="2">The sequence shown here is derived from an EMBL/GenBank/DDBJ whole genome shotgun (WGS) entry which is preliminary data.</text>
</comment>
<sequence>MINIVNGVGTIRYDPSRYTGIIRKIFITYNMSENLFIENGIFRKIITAPADEALRAGFCIKTSDDIDVSEAESKILSLYEDLACEEKFATALYWHRCYGGAVIFPVFKDLSEDLTKPLDENNIYGIEEIRVYSAKEVIPLKQNEDFNSTNYKKTETYLISDEATGAYFEIHYSRLIIFNGLTVPNILRNERNGWGGMVLENIYDTLILKYDLGNKFAIDIMERMAQGILKIAGLLNKLSIEGGEDEVRTYLQNIDMVRNILNTLAIDKDDDYDIKSISLSGVKDILDKTQTMLSAVSEIPVTILFGRSPGGQNATGDSDFEQYYSMVQKLQRRDLKPQLSKFIYFLSKCKDYQIKLPDTWSLKFNPLSIPTEKEQAETDKMKAETKEKNISALTSLVNIGGLDNVELRNYLEEQGFKLDRTLDNVGRDVIE</sequence>
<dbReference type="EMBL" id="JAJCGD010000014">
    <property type="protein sequence ID" value="MCB6828357.1"/>
    <property type="molecule type" value="Genomic_DNA"/>
</dbReference>
<dbReference type="NCBIfam" id="TIGR01555">
    <property type="entry name" value="phge_rel_HI1409"/>
    <property type="match status" value="1"/>
</dbReference>
<protein>
    <submittedName>
        <fullName evidence="2">DUF1073 domain-containing protein</fullName>
    </submittedName>
</protein>
<feature type="domain" description="Anti-CBASS protein Acb1-like N-terminal" evidence="1">
    <location>
        <begin position="34"/>
        <end position="387"/>
    </location>
</feature>
<proteinExistence type="predicted"/>
<dbReference type="Proteomes" id="UP001198190">
    <property type="component" value="Unassembled WGS sequence"/>
</dbReference>
<reference evidence="2" key="1">
    <citation type="submission" date="2021-10" db="EMBL/GenBank/DDBJ databases">
        <title>Collection of gut derived symbiotic bacterial strains cultured from healthy donors.</title>
        <authorList>
            <person name="Lin H."/>
            <person name="Littmann E."/>
            <person name="Claire K."/>
            <person name="Pamer E."/>
        </authorList>
    </citation>
    <scope>NUCLEOTIDE SEQUENCE</scope>
    <source>
        <strain evidence="2">MSK.7.16</strain>
    </source>
</reference>
<dbReference type="InterPro" id="IPR024459">
    <property type="entry name" value="Acb1-like_N"/>
</dbReference>
<dbReference type="RefSeq" id="WP_227152928.1">
    <property type="nucleotide sequence ID" value="NZ_CAUDDH010000007.1"/>
</dbReference>
<dbReference type="AlphaFoldDB" id="A0AAW4U4Z5"/>
<name>A0AAW4U4Z5_9FIRM</name>
<gene>
    <name evidence="2" type="ORF">LIY65_06570</name>
</gene>
<organism evidence="2 3">
    <name type="scientific">Megamonas funiformis</name>
    <dbReference type="NCBI Taxonomy" id="437897"/>
    <lineage>
        <taxon>Bacteria</taxon>
        <taxon>Bacillati</taxon>
        <taxon>Bacillota</taxon>
        <taxon>Negativicutes</taxon>
        <taxon>Selenomonadales</taxon>
        <taxon>Selenomonadaceae</taxon>
        <taxon>Megamonas</taxon>
    </lineage>
</organism>
<dbReference type="InterPro" id="IPR006445">
    <property type="entry name" value="Phage-assoc_HI1409"/>
</dbReference>
<evidence type="ECO:0000313" key="3">
    <source>
        <dbReference type="Proteomes" id="UP001198190"/>
    </source>
</evidence>
<dbReference type="Pfam" id="PF06381">
    <property type="entry name" value="Phage_portal_3"/>
    <property type="match status" value="1"/>
</dbReference>